<dbReference type="Proteomes" id="UP000789920">
    <property type="component" value="Unassembled WGS sequence"/>
</dbReference>
<feature type="non-terminal residue" evidence="1">
    <location>
        <position position="46"/>
    </location>
</feature>
<evidence type="ECO:0000313" key="2">
    <source>
        <dbReference type="Proteomes" id="UP000789920"/>
    </source>
</evidence>
<keyword evidence="2" id="KW-1185">Reference proteome</keyword>
<dbReference type="EMBL" id="CAJVQC010146938">
    <property type="protein sequence ID" value="CAG8845485.1"/>
    <property type="molecule type" value="Genomic_DNA"/>
</dbReference>
<evidence type="ECO:0000313" key="1">
    <source>
        <dbReference type="EMBL" id="CAG8845485.1"/>
    </source>
</evidence>
<accession>A0ACA9STE3</accession>
<organism evidence="1 2">
    <name type="scientific">Racocetra persica</name>
    <dbReference type="NCBI Taxonomy" id="160502"/>
    <lineage>
        <taxon>Eukaryota</taxon>
        <taxon>Fungi</taxon>
        <taxon>Fungi incertae sedis</taxon>
        <taxon>Mucoromycota</taxon>
        <taxon>Glomeromycotina</taxon>
        <taxon>Glomeromycetes</taxon>
        <taxon>Diversisporales</taxon>
        <taxon>Gigasporaceae</taxon>
        <taxon>Racocetra</taxon>
    </lineage>
</organism>
<proteinExistence type="predicted"/>
<protein>
    <submittedName>
        <fullName evidence="1">12115_t:CDS:1</fullName>
    </submittedName>
</protein>
<comment type="caution">
    <text evidence="1">The sequence shown here is derived from an EMBL/GenBank/DDBJ whole genome shotgun (WGS) entry which is preliminary data.</text>
</comment>
<feature type="non-terminal residue" evidence="1">
    <location>
        <position position="1"/>
    </location>
</feature>
<reference evidence="1" key="1">
    <citation type="submission" date="2021-06" db="EMBL/GenBank/DDBJ databases">
        <authorList>
            <person name="Kallberg Y."/>
            <person name="Tangrot J."/>
            <person name="Rosling A."/>
        </authorList>
    </citation>
    <scope>NUCLEOTIDE SEQUENCE</scope>
    <source>
        <strain evidence="1">MA461A</strain>
    </source>
</reference>
<gene>
    <name evidence="1" type="ORF">RPERSI_LOCUS33686</name>
</gene>
<name>A0ACA9STE3_9GLOM</name>
<sequence length="46" mass="5564">IIELKNLNDERKHHFKLLQDNNKENKRKDASDNPLNYIIMLNIDNM</sequence>